<dbReference type="PANTHER" id="PTHR33751">
    <property type="entry name" value="CBB3-TYPE CYTOCHROME C OXIDASE SUBUNIT FIXP"/>
    <property type="match status" value="1"/>
</dbReference>
<evidence type="ECO:0000256" key="9">
    <source>
        <dbReference type="ARBA" id="ARBA00022692"/>
    </source>
</evidence>
<keyword evidence="12 19" id="KW-0375">Hydrogen ion transport</keyword>
<evidence type="ECO:0000256" key="22">
    <source>
        <dbReference type="SAM" id="Phobius"/>
    </source>
</evidence>
<dbReference type="EMBL" id="DNAA01000244">
    <property type="protein sequence ID" value="HBA09899.1"/>
    <property type="molecule type" value="Genomic_DNA"/>
</dbReference>
<keyword evidence="7 19" id="KW-0349">Heme</keyword>
<keyword evidence="10 19" id="KW-0479">Metal-binding</keyword>
<feature type="binding site" description="axial binding residue" evidence="20">
    <location>
        <position position="148"/>
    </location>
    <ligand>
        <name>heme c</name>
        <dbReference type="ChEBI" id="CHEBI:61717"/>
        <label>1</label>
    </ligand>
    <ligandPart>
        <name>Fe</name>
        <dbReference type="ChEBI" id="CHEBI:18248"/>
    </ligandPart>
</feature>
<dbReference type="Gene3D" id="6.10.280.130">
    <property type="match status" value="1"/>
</dbReference>
<organism evidence="24 25">
    <name type="scientific">Methylotenera mobilis</name>
    <dbReference type="NCBI Taxonomy" id="359408"/>
    <lineage>
        <taxon>Bacteria</taxon>
        <taxon>Pseudomonadati</taxon>
        <taxon>Pseudomonadota</taxon>
        <taxon>Betaproteobacteria</taxon>
        <taxon>Nitrosomonadales</taxon>
        <taxon>Methylophilaceae</taxon>
        <taxon>Methylotenera</taxon>
    </lineage>
</organism>
<dbReference type="InterPro" id="IPR050597">
    <property type="entry name" value="Cytochrome_c_Oxidase_Subunit"/>
</dbReference>
<evidence type="ECO:0000256" key="12">
    <source>
        <dbReference type="ARBA" id="ARBA00022781"/>
    </source>
</evidence>
<dbReference type="InterPro" id="IPR032858">
    <property type="entry name" value="CcoP_N"/>
</dbReference>
<evidence type="ECO:0000256" key="6">
    <source>
        <dbReference type="ARBA" id="ARBA00022519"/>
    </source>
</evidence>
<dbReference type="InterPro" id="IPR036909">
    <property type="entry name" value="Cyt_c-like_dom_sf"/>
</dbReference>
<comment type="function">
    <text evidence="19">C-type cytochrome. Part of the cbb3-type cytochrome c oxidase complex.</text>
</comment>
<feature type="domain" description="Cytochrome c" evidence="23">
    <location>
        <begin position="218"/>
        <end position="298"/>
    </location>
</feature>
<feature type="transmembrane region" description="Helical" evidence="22">
    <location>
        <begin position="7"/>
        <end position="30"/>
    </location>
</feature>
<dbReference type="GO" id="GO:0046872">
    <property type="term" value="F:metal ion binding"/>
    <property type="evidence" value="ECO:0007669"/>
    <property type="project" value="UniProtKB-KW"/>
</dbReference>
<dbReference type="GO" id="GO:0020037">
    <property type="term" value="F:heme binding"/>
    <property type="evidence" value="ECO:0007669"/>
    <property type="project" value="InterPro"/>
</dbReference>
<dbReference type="STRING" id="1132855.GCA_000384255_02123"/>
<dbReference type="UniPathway" id="UPA00705"/>
<comment type="cofactor">
    <cofactor evidence="19 21">
        <name>heme c</name>
        <dbReference type="ChEBI" id="CHEBI:61717"/>
    </cofactor>
    <text evidence="19 21">Binds 2 heme C groups per subunit.</text>
</comment>
<evidence type="ECO:0000256" key="19">
    <source>
        <dbReference type="PIRNR" id="PIRNR000006"/>
    </source>
</evidence>
<evidence type="ECO:0000256" key="5">
    <source>
        <dbReference type="ARBA" id="ARBA00022475"/>
    </source>
</evidence>
<comment type="similarity">
    <text evidence="3 19">Belongs to the CcoP / FixP family.</text>
</comment>
<evidence type="ECO:0000256" key="1">
    <source>
        <dbReference type="ARBA" id="ARBA00004533"/>
    </source>
</evidence>
<keyword evidence="6 19" id="KW-0997">Cell inner membrane</keyword>
<evidence type="ECO:0000256" key="18">
    <source>
        <dbReference type="ARBA" id="ARBA00023136"/>
    </source>
</evidence>
<dbReference type="PROSITE" id="PS51007">
    <property type="entry name" value="CYTC"/>
    <property type="match status" value="2"/>
</dbReference>
<comment type="pathway">
    <text evidence="2 19">Energy metabolism; oxidative phosphorylation.</text>
</comment>
<feature type="binding site" description="covalent" evidence="21">
    <location>
        <position position="144"/>
    </location>
    <ligand>
        <name>heme c</name>
        <dbReference type="ChEBI" id="CHEBI:61717"/>
        <label>1</label>
    </ligand>
</feature>
<dbReference type="GO" id="GO:0005886">
    <property type="term" value="C:plasma membrane"/>
    <property type="evidence" value="ECO:0007669"/>
    <property type="project" value="UniProtKB-SubCell"/>
</dbReference>
<evidence type="ECO:0000256" key="17">
    <source>
        <dbReference type="ARBA" id="ARBA00023065"/>
    </source>
</evidence>
<evidence type="ECO:0000256" key="21">
    <source>
        <dbReference type="PIRSR" id="PIRSR000006-2"/>
    </source>
</evidence>
<keyword evidence="11" id="KW-0677">Repeat</keyword>
<keyword evidence="15 19" id="KW-0560">Oxidoreductase</keyword>
<gene>
    <name evidence="24" type="primary">ccoP</name>
    <name evidence="24" type="ORF">DCW48_10435</name>
</gene>
<comment type="subunit">
    <text evidence="19">Component of the cbb3-type cytochrome c oxidase.</text>
</comment>
<keyword evidence="4 19" id="KW-0813">Transport</keyword>
<dbReference type="AlphaFoldDB" id="A0A351RCX8"/>
<comment type="subcellular location">
    <subcellularLocation>
        <location evidence="1 19">Cell inner membrane</location>
    </subcellularLocation>
</comment>
<keyword evidence="13 19" id="KW-0249">Electron transport</keyword>
<dbReference type="InterPro" id="IPR009056">
    <property type="entry name" value="Cyt_c-like_dom"/>
</dbReference>
<evidence type="ECO:0000256" key="20">
    <source>
        <dbReference type="PIRSR" id="PIRSR000006-1"/>
    </source>
</evidence>
<accession>A0A351RCX8</accession>
<evidence type="ECO:0000256" key="14">
    <source>
        <dbReference type="ARBA" id="ARBA00022989"/>
    </source>
</evidence>
<evidence type="ECO:0000256" key="15">
    <source>
        <dbReference type="ARBA" id="ARBA00023002"/>
    </source>
</evidence>
<keyword evidence="14 22" id="KW-1133">Transmembrane helix</keyword>
<keyword evidence="5 19" id="KW-1003">Cell membrane</keyword>
<evidence type="ECO:0000256" key="3">
    <source>
        <dbReference type="ARBA" id="ARBA00006113"/>
    </source>
</evidence>
<evidence type="ECO:0000259" key="23">
    <source>
        <dbReference type="PROSITE" id="PS51007"/>
    </source>
</evidence>
<keyword evidence="9 22" id="KW-0812">Transmembrane</keyword>
<dbReference type="PIRSF" id="PIRSF000006">
    <property type="entry name" value="Cbb3-Cox_fixP"/>
    <property type="match status" value="1"/>
</dbReference>
<dbReference type="GO" id="GO:0009055">
    <property type="term" value="F:electron transfer activity"/>
    <property type="evidence" value="ECO:0007669"/>
    <property type="project" value="InterPro"/>
</dbReference>
<evidence type="ECO:0000313" key="25">
    <source>
        <dbReference type="Proteomes" id="UP000264313"/>
    </source>
</evidence>
<keyword evidence="18 19" id="KW-0472">Membrane</keyword>
<evidence type="ECO:0000256" key="13">
    <source>
        <dbReference type="ARBA" id="ARBA00022982"/>
    </source>
</evidence>
<dbReference type="Pfam" id="PF13442">
    <property type="entry name" value="Cytochrome_CBB3"/>
    <property type="match status" value="2"/>
</dbReference>
<keyword evidence="17 19" id="KW-0406">Ion transport</keyword>
<dbReference type="InterPro" id="IPR004678">
    <property type="entry name" value="Cyt_c_oxidase_cbb3_su3"/>
</dbReference>
<evidence type="ECO:0000256" key="16">
    <source>
        <dbReference type="ARBA" id="ARBA00023004"/>
    </source>
</evidence>
<dbReference type="SUPFAM" id="SSF46626">
    <property type="entry name" value="Cytochrome c"/>
    <property type="match status" value="2"/>
</dbReference>
<reference evidence="24 25" key="1">
    <citation type="journal article" date="2018" name="Nat. Biotechnol.">
        <title>A standardized bacterial taxonomy based on genome phylogeny substantially revises the tree of life.</title>
        <authorList>
            <person name="Parks D.H."/>
            <person name="Chuvochina M."/>
            <person name="Waite D.W."/>
            <person name="Rinke C."/>
            <person name="Skarshewski A."/>
            <person name="Chaumeil P.A."/>
            <person name="Hugenholtz P."/>
        </authorList>
    </citation>
    <scope>NUCLEOTIDE SEQUENCE [LARGE SCALE GENOMIC DNA]</scope>
    <source>
        <strain evidence="24">UBA9958</strain>
    </source>
</reference>
<feature type="binding site" description="axial binding residue" evidence="20">
    <location>
        <position position="275"/>
    </location>
    <ligand>
        <name>heme c</name>
        <dbReference type="ChEBI" id="CHEBI:61717"/>
        <label>1</label>
    </ligand>
    <ligandPart>
        <name>Fe</name>
        <dbReference type="ChEBI" id="CHEBI:18248"/>
    </ligandPart>
</feature>
<evidence type="ECO:0000256" key="11">
    <source>
        <dbReference type="ARBA" id="ARBA00022737"/>
    </source>
</evidence>
<evidence type="ECO:0000313" key="24">
    <source>
        <dbReference type="EMBL" id="HBA09899.1"/>
    </source>
</evidence>
<keyword evidence="16 19" id="KW-0408">Iron</keyword>
<feature type="transmembrane region" description="Helical" evidence="22">
    <location>
        <begin position="63"/>
        <end position="85"/>
    </location>
</feature>
<feature type="binding site" description="covalent" evidence="21">
    <location>
        <position position="233"/>
    </location>
    <ligand>
        <name>heme c</name>
        <dbReference type="ChEBI" id="CHEBI:61717"/>
        <label>2</label>
    </ligand>
</feature>
<evidence type="ECO:0000256" key="4">
    <source>
        <dbReference type="ARBA" id="ARBA00022448"/>
    </source>
</evidence>
<dbReference type="NCBIfam" id="TIGR00782">
    <property type="entry name" value="ccoP"/>
    <property type="match status" value="1"/>
</dbReference>
<dbReference type="InterPro" id="IPR038414">
    <property type="entry name" value="CcoP_N_sf"/>
</dbReference>
<keyword evidence="8 19" id="KW-0679">Respiratory chain</keyword>
<sequence>MSDFTSSFWPIFITVISLAGVFGCALLLWVTSKIKASSPNGDNTNGHVWDENLREMNNPLPRWWVWMFIITIVFSLFYFLAYPALGGYTGKLGWSQVGQYEQEMAAANAKVAPIYAKFAAMPIEELATNKEAQAIGERLFMNNCALCHGSDAHGSKGFPNLTDNDWIHGGSAEKINETITNGRIGMMPPMAAAVGNEEDVKNVANYVLSLSSSKHDTARAALGKEKFAACAACHGADGTGNQAVGALNLTDNIWLHGAGEEAIIKRINLGVTNQMPAQSAKFSPEQIHVLTAYVWSLSNNASQQ</sequence>
<feature type="binding site" description="axial binding residue" evidence="20">
    <location>
        <position position="187"/>
    </location>
    <ligand>
        <name>heme c</name>
        <dbReference type="ChEBI" id="CHEBI:61717"/>
        <label>2</label>
    </ligand>
    <ligandPart>
        <name>Fe</name>
        <dbReference type="ChEBI" id="CHEBI:18248"/>
    </ligandPart>
</feature>
<dbReference type="GO" id="GO:1902600">
    <property type="term" value="P:proton transmembrane transport"/>
    <property type="evidence" value="ECO:0007669"/>
    <property type="project" value="UniProtKB-KW"/>
</dbReference>
<proteinExistence type="inferred from homology"/>
<dbReference type="Gene3D" id="1.10.760.10">
    <property type="entry name" value="Cytochrome c-like domain"/>
    <property type="match status" value="2"/>
</dbReference>
<feature type="binding site" description="axial binding residue" evidence="20">
    <location>
        <position position="234"/>
    </location>
    <ligand>
        <name>heme c</name>
        <dbReference type="ChEBI" id="CHEBI:61717"/>
        <label>2</label>
    </ligand>
    <ligandPart>
        <name>Fe</name>
        <dbReference type="ChEBI" id="CHEBI:18248"/>
    </ligandPart>
</feature>
<feature type="domain" description="Cytochrome c" evidence="23">
    <location>
        <begin position="131"/>
        <end position="211"/>
    </location>
</feature>
<comment type="caution">
    <text evidence="24">The sequence shown here is derived from an EMBL/GenBank/DDBJ whole genome shotgun (WGS) entry which is preliminary data.</text>
</comment>
<feature type="binding site" description="covalent" evidence="21">
    <location>
        <position position="230"/>
    </location>
    <ligand>
        <name>heme c</name>
        <dbReference type="ChEBI" id="CHEBI:61717"/>
        <label>2</label>
    </ligand>
</feature>
<evidence type="ECO:0000256" key="2">
    <source>
        <dbReference type="ARBA" id="ARBA00004673"/>
    </source>
</evidence>
<dbReference type="Pfam" id="PF14715">
    <property type="entry name" value="FixP_N"/>
    <property type="match status" value="1"/>
</dbReference>
<dbReference type="GO" id="GO:0006119">
    <property type="term" value="P:oxidative phosphorylation"/>
    <property type="evidence" value="ECO:0007669"/>
    <property type="project" value="UniProtKB-UniPathway"/>
</dbReference>
<dbReference type="PANTHER" id="PTHR33751:SF1">
    <property type="entry name" value="CBB3-TYPE CYTOCHROME C OXIDASE SUBUNIT FIXP"/>
    <property type="match status" value="1"/>
</dbReference>
<dbReference type="Proteomes" id="UP000264313">
    <property type="component" value="Unassembled WGS sequence"/>
</dbReference>
<name>A0A351RCX8_9PROT</name>
<feature type="binding site" description="covalent" evidence="21">
    <location>
        <position position="147"/>
    </location>
    <ligand>
        <name>heme c</name>
        <dbReference type="ChEBI" id="CHEBI:61717"/>
        <label>1</label>
    </ligand>
</feature>
<evidence type="ECO:0000256" key="8">
    <source>
        <dbReference type="ARBA" id="ARBA00022660"/>
    </source>
</evidence>
<dbReference type="GO" id="GO:0016491">
    <property type="term" value="F:oxidoreductase activity"/>
    <property type="evidence" value="ECO:0007669"/>
    <property type="project" value="UniProtKB-KW"/>
</dbReference>
<evidence type="ECO:0000256" key="10">
    <source>
        <dbReference type="ARBA" id="ARBA00022723"/>
    </source>
</evidence>
<evidence type="ECO:0000256" key="7">
    <source>
        <dbReference type="ARBA" id="ARBA00022617"/>
    </source>
</evidence>
<protein>
    <recommendedName>
        <fullName evidence="19">Cbb3-type cytochrome c oxidase subunit</fullName>
    </recommendedName>
</protein>